<accession>A0A1R3IFM6</accession>
<organism evidence="1 2">
    <name type="scientific">Corchorus capsularis</name>
    <name type="common">Jute</name>
    <dbReference type="NCBI Taxonomy" id="210143"/>
    <lineage>
        <taxon>Eukaryota</taxon>
        <taxon>Viridiplantae</taxon>
        <taxon>Streptophyta</taxon>
        <taxon>Embryophyta</taxon>
        <taxon>Tracheophyta</taxon>
        <taxon>Spermatophyta</taxon>
        <taxon>Magnoliopsida</taxon>
        <taxon>eudicotyledons</taxon>
        <taxon>Gunneridae</taxon>
        <taxon>Pentapetalae</taxon>
        <taxon>rosids</taxon>
        <taxon>malvids</taxon>
        <taxon>Malvales</taxon>
        <taxon>Malvaceae</taxon>
        <taxon>Grewioideae</taxon>
        <taxon>Apeibeae</taxon>
        <taxon>Corchorus</taxon>
    </lineage>
</organism>
<dbReference type="EMBL" id="AWWV01010169">
    <property type="protein sequence ID" value="OMO81367.1"/>
    <property type="molecule type" value="Genomic_DNA"/>
</dbReference>
<keyword evidence="2" id="KW-1185">Reference proteome</keyword>
<proteinExistence type="predicted"/>
<protein>
    <submittedName>
        <fullName evidence="1">Uncharacterized protein</fullName>
    </submittedName>
</protein>
<dbReference type="Proteomes" id="UP000188268">
    <property type="component" value="Unassembled WGS sequence"/>
</dbReference>
<evidence type="ECO:0000313" key="1">
    <source>
        <dbReference type="EMBL" id="OMO81367.1"/>
    </source>
</evidence>
<reference evidence="1 2" key="1">
    <citation type="submission" date="2013-09" db="EMBL/GenBank/DDBJ databases">
        <title>Corchorus capsularis genome sequencing.</title>
        <authorList>
            <person name="Alam M."/>
            <person name="Haque M.S."/>
            <person name="Islam M.S."/>
            <person name="Emdad E.M."/>
            <person name="Islam M.M."/>
            <person name="Ahmed B."/>
            <person name="Halim A."/>
            <person name="Hossen Q.M.M."/>
            <person name="Hossain M.Z."/>
            <person name="Ahmed R."/>
            <person name="Khan M.M."/>
            <person name="Islam R."/>
            <person name="Rashid M.M."/>
            <person name="Khan S.A."/>
            <person name="Rahman M.S."/>
            <person name="Alam M."/>
        </authorList>
    </citation>
    <scope>NUCLEOTIDE SEQUENCE [LARGE SCALE GENOMIC DNA]</scope>
    <source>
        <strain evidence="2">cv. CVL-1</strain>
        <tissue evidence="1">Whole seedling</tissue>
    </source>
</reference>
<comment type="caution">
    <text evidence="1">The sequence shown here is derived from an EMBL/GenBank/DDBJ whole genome shotgun (WGS) entry which is preliminary data.</text>
</comment>
<dbReference type="AlphaFoldDB" id="A0A1R3IFM6"/>
<name>A0A1R3IFM6_COCAP</name>
<dbReference type="Gramene" id="OMO81367">
    <property type="protein sequence ID" value="OMO81367"/>
    <property type="gene ID" value="CCACVL1_12448"/>
</dbReference>
<evidence type="ECO:0000313" key="2">
    <source>
        <dbReference type="Proteomes" id="UP000188268"/>
    </source>
</evidence>
<gene>
    <name evidence="1" type="ORF">CCACVL1_12448</name>
</gene>
<sequence>MENGKEVDSQNVSARNEEFSIGVGEDGYLQNLEVGPGKVSEECNGHIEALMCAGPEGMEENGTKHDGQRS</sequence>